<keyword evidence="3" id="KW-0624">Polysaccharide degradation</keyword>
<keyword evidence="3" id="KW-0119">Carbohydrate metabolism</keyword>
<dbReference type="GO" id="GO:0016798">
    <property type="term" value="F:hydrolase activity, acting on glycosyl bonds"/>
    <property type="evidence" value="ECO:0007669"/>
    <property type="project" value="UniProtKB-KW"/>
</dbReference>
<dbReference type="AlphaFoldDB" id="A0A6S6SR46"/>
<dbReference type="EMBL" id="CACVAZ010000026">
    <property type="protein sequence ID" value="CAA6805744.1"/>
    <property type="molecule type" value="Genomic_DNA"/>
</dbReference>
<dbReference type="GO" id="GO:0045493">
    <property type="term" value="P:xylan catabolic process"/>
    <property type="evidence" value="ECO:0007669"/>
    <property type="project" value="UniProtKB-KW"/>
</dbReference>
<feature type="compositionally biased region" description="Basic and acidic residues" evidence="1">
    <location>
        <begin position="62"/>
        <end position="74"/>
    </location>
</feature>
<evidence type="ECO:0000313" key="3">
    <source>
        <dbReference type="EMBL" id="CAA6805744.1"/>
    </source>
</evidence>
<proteinExistence type="predicted"/>
<gene>
    <name evidence="3" type="ORF">HELGO_WM32147</name>
</gene>
<feature type="region of interest" description="Disordered" evidence="1">
    <location>
        <begin position="62"/>
        <end position="84"/>
    </location>
</feature>
<reference evidence="3" key="1">
    <citation type="submission" date="2020-01" db="EMBL/GenBank/DDBJ databases">
        <authorList>
            <person name="Meier V. D."/>
            <person name="Meier V D."/>
        </authorList>
    </citation>
    <scope>NUCLEOTIDE SEQUENCE</scope>
    <source>
        <strain evidence="3">HLG_WM_MAG_02</strain>
    </source>
</reference>
<name>A0A6S6SR46_9BACT</name>
<keyword evidence="3" id="KW-0326">Glycosidase</keyword>
<protein>
    <submittedName>
        <fullName evidence="3">Endo-1,4-beta-xylanase A</fullName>
    </submittedName>
</protein>
<keyword evidence="3" id="KW-0378">Hydrolase</keyword>
<organism evidence="3">
    <name type="scientific">uncultured Sulfurovum sp</name>
    <dbReference type="NCBI Taxonomy" id="269237"/>
    <lineage>
        <taxon>Bacteria</taxon>
        <taxon>Pseudomonadati</taxon>
        <taxon>Campylobacterota</taxon>
        <taxon>Epsilonproteobacteria</taxon>
        <taxon>Campylobacterales</taxon>
        <taxon>Sulfurovaceae</taxon>
        <taxon>Sulfurovum</taxon>
        <taxon>environmental samples</taxon>
    </lineage>
</organism>
<evidence type="ECO:0000256" key="2">
    <source>
        <dbReference type="SAM" id="SignalP"/>
    </source>
</evidence>
<feature type="signal peptide" evidence="2">
    <location>
        <begin position="1"/>
        <end position="21"/>
    </location>
</feature>
<feature type="chain" id="PRO_5027651041" evidence="2">
    <location>
        <begin position="22"/>
        <end position="523"/>
    </location>
</feature>
<sequence>MKKTLFLSSLFLTLVSSSLSAESLTSKANYILEATQDMNETTEVVNQPSKIKLFWAKESKRKDPLKNSERDKNRRNSIAGLTQPLNGKNAKKEISEASQYWYKEKKSKFKQTQNTLKVLSPNDLFNQLAVGYGGSSAYDFHAQEGTSTIWMSSIDLALDPNIGNNGYYQRIKDFEAEDFTELQSKLKNSKYIMYWLPKNWSEYWFSISQIQLAMDNGYVPVFMYWYFGDYLINGLPTQTQIDAYVQNNQRVSNFLSQLNGQKIIIMEPEFNKNAILATQATQDEMASILSTGIDNIKNNNANLLVSLCMTDAGSRSEENMATYCGYENCALGDQFSWNQSSRIYEQLLTKLDFISFQEMVAQFSRDPFNPGTWNNPNPKAYSQSDLGINLLAQRINNMTAFLHEKYNKPVFLPYMTIATATWEDSNANNAIEENELDLDGWTEKASNIYENLHDLRGELQNNGLFGYAPMALFDHPGHDKGGYQYFMNNEYHLGISKTNAQDAVQTHLLGDISPKSNIMDFIY</sequence>
<keyword evidence="2" id="KW-0732">Signal</keyword>
<keyword evidence="3" id="KW-0858">Xylan degradation</keyword>
<evidence type="ECO:0000256" key="1">
    <source>
        <dbReference type="SAM" id="MobiDB-lite"/>
    </source>
</evidence>
<accession>A0A6S6SR46</accession>